<keyword evidence="5" id="KW-1185">Reference proteome</keyword>
<evidence type="ECO:0000313" key="8">
    <source>
        <dbReference type="Proteomes" id="UP000274448"/>
    </source>
</evidence>
<name>A0A0G2Y8G7_MIMIV</name>
<reference evidence="2 6" key="1">
    <citation type="journal article" date="2011" name="Proc. Natl. Acad. Sci. U.S.A.">
        <title>Mimivirus shows dramatic genome reduction after intraamoebal culture.</title>
        <authorList>
            <person name="Boyer M."/>
            <person name="Azza S."/>
            <person name="Barrassi L."/>
            <person name="Klose T."/>
            <person name="Campocasso A."/>
            <person name="Pagnier I."/>
            <person name="Fournous G."/>
            <person name="Borg A."/>
            <person name="Robert C."/>
            <person name="Zhang X."/>
            <person name="Desnues C."/>
            <person name="Henrissat B."/>
            <person name="Rossmann M.G."/>
            <person name="La Scola B."/>
            <person name="Raoult D."/>
        </authorList>
    </citation>
    <scope>NUCLEOTIDE SEQUENCE [LARGE SCALE GENOMIC DNA]</scope>
    <source>
        <strain evidence="2">M4</strain>
    </source>
</reference>
<dbReference type="KEGG" id="vg:9925290"/>
<evidence type="ECO:0000313" key="3">
    <source>
        <dbReference type="EMBL" id="AKI79426.1"/>
    </source>
</evidence>
<proteinExistence type="predicted"/>
<gene>
    <name evidence="1" type="primary">R646</name>
    <name evidence="2" type="ORF">MIMI_R646</name>
</gene>
<reference evidence="7 8" key="3">
    <citation type="submission" date="2014-10" db="EMBL/GenBank/DDBJ databases">
        <title>Pan-genome analysis of Brazilian lineage A amoebal mimiviruses.</title>
        <authorList>
            <person name="Assis F.L."/>
            <person name="Abrahao J.S."/>
            <person name="Kroon E.G."/>
            <person name="Dornas F.P."/>
            <person name="Andrade K.R."/>
            <person name="Borato P.V.M."/>
            <person name="Pilotto M.R."/>
            <person name="Benamar S."/>
            <person name="LaScola B."/>
            <person name="Colson P."/>
        </authorList>
    </citation>
    <scope>NUCLEOTIDE SEQUENCE [LARGE SCALE GENOMIC DNA]</scope>
    <source>
        <strain evidence="4 8">Amazonia</strain>
        <strain evidence="3 7">Oyster</strain>
    </source>
</reference>
<dbReference type="EMBL" id="KM982401">
    <property type="protein sequence ID" value="AKI79426.1"/>
    <property type="molecule type" value="Genomic_DNA"/>
</dbReference>
<accession>E3VZH1</accession>
<dbReference type="EMBL" id="KM982403">
    <property type="protein sequence ID" value="AKI81319.1"/>
    <property type="molecule type" value="Genomic_DNA"/>
</dbReference>
<evidence type="ECO:0000313" key="7">
    <source>
        <dbReference type="Proteomes" id="UP000241474"/>
    </source>
</evidence>
<accession>A0A0G2Y8G7</accession>
<dbReference type="RefSeq" id="YP_003987166.1">
    <property type="nucleotide sequence ID" value="NC_014649.1"/>
</dbReference>
<evidence type="ECO:0000313" key="5">
    <source>
        <dbReference type="Proteomes" id="UP000201519"/>
    </source>
</evidence>
<dbReference type="GeneID" id="9925290"/>
<dbReference type="EMBL" id="JN036606">
    <property type="protein sequence ID" value="AEJ34892.1"/>
    <property type="molecule type" value="Genomic_DNA"/>
</dbReference>
<organism evidence="1 5">
    <name type="scientific">Acanthamoeba polyphaga mimivirus</name>
    <name type="common">APMV</name>
    <dbReference type="NCBI Taxonomy" id="212035"/>
    <lineage>
        <taxon>Viruses</taxon>
        <taxon>Varidnaviria</taxon>
        <taxon>Bamfordvirae</taxon>
        <taxon>Nucleocytoviricota</taxon>
        <taxon>Megaviricetes</taxon>
        <taxon>Imitervirales</taxon>
        <taxon>Mimiviridae</taxon>
        <taxon>Megamimivirinae</taxon>
        <taxon>Mimivirus</taxon>
        <taxon>Mimivirus bradfordmassiliense</taxon>
    </lineage>
</organism>
<dbReference type="EMBL" id="HQ336222">
    <property type="protein sequence ID" value="ADO18768.1"/>
    <property type="molecule type" value="Genomic_DNA"/>
</dbReference>
<organismHost>
    <name type="scientific">Acanthamoeba polyphaga</name>
    <name type="common">Amoeba</name>
    <dbReference type="NCBI Taxonomy" id="5757"/>
</organismHost>
<reference evidence="1 5" key="2">
    <citation type="journal article" date="2011" name="Virol. J.">
        <title>Breaking the 1000-gene barrier for Mimivirus using ultra-deep genome and transcriptome sequencing.</title>
        <authorList>
            <person name="Legendre M."/>
            <person name="Santini S."/>
            <person name="Rico A."/>
            <person name="Abergel C."/>
            <person name="Claverie J.M."/>
        </authorList>
    </citation>
    <scope>NUCLEOTIDE SEQUENCE [LARGE SCALE GENOMIC DNA]</scope>
</reference>
<dbReference type="Proteomes" id="UP000240552">
    <property type="component" value="Segment"/>
</dbReference>
<dbReference type="Proteomes" id="UP000241474">
    <property type="component" value="Segment"/>
</dbReference>
<protein>
    <submittedName>
        <fullName evidence="2">Uncharacterized protein R646</fullName>
    </submittedName>
</protein>
<dbReference type="Proteomes" id="UP000201519">
    <property type="component" value="Segment"/>
</dbReference>
<sequence length="273" mass="30302">MTFRNRVGLTSAGGCCCPTLMTINQNVINNDINSPCGATSPYNFDAVVANRASVNPLGFGTRNISVISPASPTYTPTIDDYTGVYLRYNGNPITRPRNYLGNNFLNGGAENIADRTFNNNCNLASRFTNNDLRGYRAVDPNGRMRMYPPVFCDRPCDPCNPYSQSDIPYASELPYGATIPTQLDYPYGAGSIYSRGSQCNIAPVPSIYNYGPPTTFDPYNGNVQAIPIGPYGTTEPNICNPGAYRPDLFYPDRYRMDPNRLDNPRTYWNRLYC</sequence>
<evidence type="ECO:0000313" key="6">
    <source>
        <dbReference type="Proteomes" id="UP000240552"/>
    </source>
</evidence>
<dbReference type="Proteomes" id="UP000274448">
    <property type="component" value="Segment"/>
</dbReference>
<evidence type="ECO:0000313" key="2">
    <source>
        <dbReference type="EMBL" id="AEJ34892.1"/>
    </source>
</evidence>
<evidence type="ECO:0000313" key="4">
    <source>
        <dbReference type="EMBL" id="AKI81319.1"/>
    </source>
</evidence>
<evidence type="ECO:0000313" key="1">
    <source>
        <dbReference type="EMBL" id="ADO18768.1"/>
    </source>
</evidence>